<dbReference type="Proteomes" id="UP000062475">
    <property type="component" value="Chromosome"/>
</dbReference>
<comment type="subcellular location">
    <subcellularLocation>
        <location evidence="1">Membrane</location>
        <topology evidence="1">Multi-pass membrane protein</topology>
    </subcellularLocation>
</comment>
<dbReference type="Proteomes" id="UP000029084">
    <property type="component" value="Chromosome"/>
</dbReference>
<dbReference type="PROSITE" id="PS00216">
    <property type="entry name" value="SUGAR_TRANSPORT_1"/>
    <property type="match status" value="1"/>
</dbReference>
<evidence type="ECO:0000313" key="13">
    <source>
        <dbReference type="Proteomes" id="UP000029084"/>
    </source>
</evidence>
<evidence type="ECO:0000256" key="4">
    <source>
        <dbReference type="ARBA" id="ARBA00023136"/>
    </source>
</evidence>
<dbReference type="PATRIC" id="fig|43687.5.peg.1036"/>
<feature type="transmembrane region" description="Helical" evidence="5">
    <location>
        <begin position="192"/>
        <end position="211"/>
    </location>
</feature>
<keyword evidence="2 5" id="KW-0812">Transmembrane</keyword>
<protein>
    <submittedName>
        <fullName evidence="8">MFS transporter</fullName>
    </submittedName>
    <submittedName>
        <fullName evidence="7">Major facilitator superfamily MFS_1</fullName>
    </submittedName>
</protein>
<feature type="transmembrane region" description="Helical" evidence="5">
    <location>
        <begin position="260"/>
        <end position="285"/>
    </location>
</feature>
<feature type="transmembrane region" description="Helical" evidence="5">
    <location>
        <begin position="223"/>
        <end position="240"/>
    </location>
</feature>
<feature type="transmembrane region" description="Helical" evidence="5">
    <location>
        <begin position="441"/>
        <end position="460"/>
    </location>
</feature>
<dbReference type="PRINTS" id="PR01036">
    <property type="entry name" value="TCRTETB"/>
</dbReference>
<dbReference type="EMBL" id="CP012174">
    <property type="protein sequence ID" value="AKV78548.1"/>
    <property type="molecule type" value="Genomic_DNA"/>
</dbReference>
<dbReference type="EMBL" id="CP012173">
    <property type="protein sequence ID" value="AKV76297.1"/>
    <property type="molecule type" value="Genomic_DNA"/>
</dbReference>
<dbReference type="EMBL" id="CP012176">
    <property type="protein sequence ID" value="AKV83037.1"/>
    <property type="molecule type" value="Genomic_DNA"/>
</dbReference>
<feature type="transmembrane region" description="Helical" evidence="5">
    <location>
        <begin position="5"/>
        <end position="24"/>
    </location>
</feature>
<evidence type="ECO:0000313" key="14">
    <source>
        <dbReference type="Proteomes" id="UP000056255"/>
    </source>
</evidence>
<dbReference type="Gene3D" id="1.20.1250.20">
    <property type="entry name" value="MFS general substrate transporter like domains"/>
    <property type="match status" value="2"/>
</dbReference>
<dbReference type="EMBL" id="CP008822">
    <property type="protein sequence ID" value="AIM27155.1"/>
    <property type="molecule type" value="Genomic_DNA"/>
</dbReference>
<dbReference type="RefSeq" id="WP_012020956.1">
    <property type="nucleotide sequence ID" value="NZ_CP008822.1"/>
</dbReference>
<dbReference type="InterPro" id="IPR020846">
    <property type="entry name" value="MFS_dom"/>
</dbReference>
<feature type="transmembrane region" description="Helical" evidence="5">
    <location>
        <begin position="131"/>
        <end position="153"/>
    </location>
</feature>
<evidence type="ECO:0000256" key="5">
    <source>
        <dbReference type="SAM" id="Phobius"/>
    </source>
</evidence>
<dbReference type="PROSITE" id="PS50850">
    <property type="entry name" value="MFS"/>
    <property type="match status" value="1"/>
</dbReference>
<evidence type="ECO:0000313" key="9">
    <source>
        <dbReference type="EMBL" id="AKV76297.1"/>
    </source>
</evidence>
<dbReference type="InterPro" id="IPR036259">
    <property type="entry name" value="MFS_trans_sf"/>
</dbReference>
<feature type="transmembrane region" description="Helical" evidence="5">
    <location>
        <begin position="419"/>
        <end position="435"/>
    </location>
</feature>
<feature type="transmembrane region" description="Helical" evidence="5">
    <location>
        <begin position="159"/>
        <end position="180"/>
    </location>
</feature>
<dbReference type="Proteomes" id="UP000068832">
    <property type="component" value="Chromosome"/>
</dbReference>
<evidence type="ECO:0000313" key="12">
    <source>
        <dbReference type="EMBL" id="AKV83037.1"/>
    </source>
</evidence>
<sequence>MRSEFWKFVPILAFISIMTMYVEMVVLPSLPRIESQFNVTSSEGSWILSSETLTGMALAPLVGRLADSWGRKRVLLSILSIYIVSVALTSLSPNFAVLIASRSVQGIGLSINPLAYTLLRERLSNRELPVAQGVIASTFAVGAAVALPIGSFISQYYSWQFAYITSLPFLVMSVILVYLLFPSSTVRTGEKIDVVGVGLLSLGFLLVGIGFTEAPSWGWTSPGFFSLLGLGGLILAYFALRERRVNNPVINPEDLKNPNISVPLLSSFITGFGLFLTFQSLVFIFELPRPVGYGYSILQTGETMAPISLVLLVGGPLFGSLVNKVGYKRVILSSSMASTGTLGLLAWVVGKVGVPELMGVLVLVLFFISGMNVTRITLLLASSSREKMSSITGTNTSMRLMGNTLGPIISGSLQDTYKFPLFSGFLGSIPLFTFIPSIQAFQYSFLISMASVICVVILATRIRETSMLTS</sequence>
<dbReference type="PANTHER" id="PTHR23501">
    <property type="entry name" value="MAJOR FACILITATOR SUPERFAMILY"/>
    <property type="match status" value="1"/>
</dbReference>
<reference evidence="15 16" key="2">
    <citation type="journal article" date="2015" name="Genome Announc.">
        <title>Complete Genome Sequences of Evolved Arsenate-Resistant Metallosphaera sedula Strains.</title>
        <authorList>
            <person name="Ai C."/>
            <person name="McCarthy S."/>
            <person name="Schackwitz W."/>
            <person name="Martin J."/>
            <person name="Lipzen A."/>
            <person name="Blum P."/>
        </authorList>
    </citation>
    <scope>NUCLEOTIDE SEQUENCE [LARGE SCALE GENOMIC DNA]</scope>
    <source>
        <strain evidence="10 16">ARS120-1</strain>
        <strain evidence="11 15">ARS120-2</strain>
        <strain evidence="8 18">ARS50-1</strain>
        <strain evidence="9 17">ARS50-2</strain>
    </source>
</reference>
<evidence type="ECO:0000256" key="1">
    <source>
        <dbReference type="ARBA" id="ARBA00004141"/>
    </source>
</evidence>
<evidence type="ECO:0000313" key="10">
    <source>
        <dbReference type="EMBL" id="AKV78548.1"/>
    </source>
</evidence>
<dbReference type="GO" id="GO:0005886">
    <property type="term" value="C:plasma membrane"/>
    <property type="evidence" value="ECO:0007669"/>
    <property type="project" value="TreeGrafter"/>
</dbReference>
<evidence type="ECO:0000313" key="16">
    <source>
        <dbReference type="Proteomes" id="UP000062398"/>
    </source>
</evidence>
<proteinExistence type="predicted"/>
<dbReference type="SUPFAM" id="SSF103473">
    <property type="entry name" value="MFS general substrate transporter"/>
    <property type="match status" value="1"/>
</dbReference>
<dbReference type="Pfam" id="PF07690">
    <property type="entry name" value="MFS_1"/>
    <property type="match status" value="2"/>
</dbReference>
<evidence type="ECO:0000259" key="6">
    <source>
        <dbReference type="PROSITE" id="PS50850"/>
    </source>
</evidence>
<reference evidence="12 14" key="3">
    <citation type="submission" date="2015-07" db="EMBL/GenBank/DDBJ databases">
        <title>Physiological, transcriptional responses and genome re-sequencing of acid resistant extremely thermoacidophilic Metallosphaera sedula SARC-M1.</title>
        <authorList>
            <person name="Ai C."/>
            <person name="McCarthy S."/>
            <person name="Eckrich V."/>
            <person name="Rudrappa D."/>
            <person name="Qiu G."/>
            <person name="Blum P."/>
        </authorList>
    </citation>
    <scope>NUCLEOTIDE SEQUENCE [LARGE SCALE GENOMIC DNA]</scope>
    <source>
        <strain evidence="12 14">SARC-M1</strain>
    </source>
</reference>
<dbReference type="Proteomes" id="UP000056255">
    <property type="component" value="Chromosome"/>
</dbReference>
<dbReference type="Proteomes" id="UP000062398">
    <property type="component" value="Chromosome"/>
</dbReference>
<evidence type="ECO:0000313" key="17">
    <source>
        <dbReference type="Proteomes" id="UP000062475"/>
    </source>
</evidence>
<evidence type="ECO:0000313" key="7">
    <source>
        <dbReference type="EMBL" id="AIM27155.1"/>
    </source>
</evidence>
<evidence type="ECO:0000313" key="11">
    <source>
        <dbReference type="EMBL" id="AKV80793.1"/>
    </source>
</evidence>
<dbReference type="EMBL" id="CP012172">
    <property type="protein sequence ID" value="AKV74057.1"/>
    <property type="molecule type" value="Genomic_DNA"/>
</dbReference>
<dbReference type="OrthoDB" id="117970at2157"/>
<feature type="transmembrane region" description="Helical" evidence="5">
    <location>
        <begin position="74"/>
        <end position="91"/>
    </location>
</feature>
<dbReference type="AlphaFoldDB" id="A0A088E765"/>
<dbReference type="GeneID" id="91755471"/>
<gene>
    <name evidence="7" type="ORF">HA72_1001</name>
    <name evidence="8" type="ORF">MsedA_1014</name>
    <name evidence="9" type="ORF">MsedB_1016</name>
    <name evidence="10" type="ORF">MsedC_1014</name>
    <name evidence="11" type="ORF">MsedD_1015</name>
    <name evidence="12" type="ORF">MsedE_1016</name>
</gene>
<dbReference type="GO" id="GO:0022857">
    <property type="term" value="F:transmembrane transporter activity"/>
    <property type="evidence" value="ECO:0007669"/>
    <property type="project" value="InterPro"/>
</dbReference>
<dbReference type="Proteomes" id="UP000061362">
    <property type="component" value="Chromosome"/>
</dbReference>
<feature type="transmembrane region" description="Helical" evidence="5">
    <location>
        <begin position="361"/>
        <end position="381"/>
    </location>
</feature>
<dbReference type="CDD" id="cd17504">
    <property type="entry name" value="MFS_MMR_MDR_like"/>
    <property type="match status" value="1"/>
</dbReference>
<evidence type="ECO:0000256" key="2">
    <source>
        <dbReference type="ARBA" id="ARBA00022692"/>
    </source>
</evidence>
<dbReference type="OMA" id="KEWALIV"/>
<evidence type="ECO:0000313" key="18">
    <source>
        <dbReference type="Proteomes" id="UP000068832"/>
    </source>
</evidence>
<feature type="transmembrane region" description="Helical" evidence="5">
    <location>
        <begin position="305"/>
        <end position="323"/>
    </location>
</feature>
<feature type="domain" description="Major facilitator superfamily (MFS) profile" evidence="6">
    <location>
        <begin position="8"/>
        <end position="463"/>
    </location>
</feature>
<reference evidence="7 13" key="1">
    <citation type="journal article" date="2014" name="J. Bacteriol.">
        <title>Role of an Archaeal PitA Transporter in the Copper and Arsenic Resistance of Metallosphaera sedula, an Extreme Thermoacidophile.</title>
        <authorList>
            <person name="McCarthy S."/>
            <person name="Ai C."/>
            <person name="Wheaton G."/>
            <person name="Tevatia R."/>
            <person name="Eckrich V."/>
            <person name="Kelly R."/>
            <person name="Blum P."/>
        </authorList>
    </citation>
    <scope>NUCLEOTIDE SEQUENCE [LARGE SCALE GENOMIC DNA]</scope>
    <source>
        <strain evidence="7 13">CuR1</strain>
    </source>
</reference>
<evidence type="ECO:0000313" key="8">
    <source>
        <dbReference type="EMBL" id="AKV74057.1"/>
    </source>
</evidence>
<keyword evidence="3 5" id="KW-1133">Transmembrane helix</keyword>
<dbReference type="EMBL" id="CP012175">
    <property type="protein sequence ID" value="AKV80793.1"/>
    <property type="molecule type" value="Genomic_DNA"/>
</dbReference>
<dbReference type="InterPro" id="IPR011701">
    <property type="entry name" value="MFS"/>
</dbReference>
<accession>A0A088E765</accession>
<evidence type="ECO:0000313" key="15">
    <source>
        <dbReference type="Proteomes" id="UP000061362"/>
    </source>
</evidence>
<feature type="transmembrane region" description="Helical" evidence="5">
    <location>
        <begin position="330"/>
        <end position="349"/>
    </location>
</feature>
<dbReference type="InterPro" id="IPR005829">
    <property type="entry name" value="Sugar_transporter_CS"/>
</dbReference>
<organism evidence="7 13">
    <name type="scientific">Metallosphaera sedula</name>
    <dbReference type="NCBI Taxonomy" id="43687"/>
    <lineage>
        <taxon>Archaea</taxon>
        <taxon>Thermoproteota</taxon>
        <taxon>Thermoprotei</taxon>
        <taxon>Sulfolobales</taxon>
        <taxon>Sulfolobaceae</taxon>
        <taxon>Metallosphaera</taxon>
    </lineage>
</organism>
<evidence type="ECO:0000256" key="3">
    <source>
        <dbReference type="ARBA" id="ARBA00022989"/>
    </source>
</evidence>
<dbReference type="PANTHER" id="PTHR23501:SF192">
    <property type="entry name" value="TRANSPORTER"/>
    <property type="match status" value="1"/>
</dbReference>
<name>A0A088E765_9CREN</name>
<keyword evidence="4 5" id="KW-0472">Membrane</keyword>